<dbReference type="EMBL" id="JBHUMR010000008">
    <property type="protein sequence ID" value="MFD2617116.1"/>
    <property type="molecule type" value="Genomic_DNA"/>
</dbReference>
<sequence>MPHQDHHPQNRPVDPFTQMMFGQPYHGPYSNQESPNNVQQQPKELAQFMKIFFNDEGQFDFKKIKHGTDTIFNVIDKTGPMIKQITPFLSMFNKNK</sequence>
<dbReference type="Proteomes" id="UP001597458">
    <property type="component" value="Unassembled WGS sequence"/>
</dbReference>
<protein>
    <submittedName>
        <fullName evidence="2">YppG family protein</fullName>
    </submittedName>
</protein>
<dbReference type="InterPro" id="IPR025555">
    <property type="entry name" value="YppG"/>
</dbReference>
<proteinExistence type="predicted"/>
<accession>A0ABW5PQJ2</accession>
<feature type="compositionally biased region" description="Polar residues" evidence="1">
    <location>
        <begin position="29"/>
        <end position="40"/>
    </location>
</feature>
<dbReference type="RefSeq" id="WP_141189066.1">
    <property type="nucleotide sequence ID" value="NZ_JBHUMR010000008.1"/>
</dbReference>
<evidence type="ECO:0000313" key="2">
    <source>
        <dbReference type="EMBL" id="MFD2617116.1"/>
    </source>
</evidence>
<evidence type="ECO:0000256" key="1">
    <source>
        <dbReference type="SAM" id="MobiDB-lite"/>
    </source>
</evidence>
<dbReference type="Pfam" id="PF14179">
    <property type="entry name" value="YppG"/>
    <property type="match status" value="1"/>
</dbReference>
<gene>
    <name evidence="2" type="ORF">ACFSTF_07300</name>
</gene>
<evidence type="ECO:0000313" key="3">
    <source>
        <dbReference type="Proteomes" id="UP001597458"/>
    </source>
</evidence>
<feature type="region of interest" description="Disordered" evidence="1">
    <location>
        <begin position="1"/>
        <end position="40"/>
    </location>
</feature>
<comment type="caution">
    <text evidence="2">The sequence shown here is derived from an EMBL/GenBank/DDBJ whole genome shotgun (WGS) entry which is preliminary data.</text>
</comment>
<organism evidence="2 3">
    <name type="scientific">Terrilactibacillus laevilacticus</name>
    <dbReference type="NCBI Taxonomy" id="1380157"/>
    <lineage>
        <taxon>Bacteria</taxon>
        <taxon>Bacillati</taxon>
        <taxon>Bacillota</taxon>
        <taxon>Bacilli</taxon>
        <taxon>Bacillales</taxon>
        <taxon>Bacillaceae</taxon>
        <taxon>Terrilactibacillus</taxon>
    </lineage>
</organism>
<reference evidence="3" key="1">
    <citation type="journal article" date="2019" name="Int. J. Syst. Evol. Microbiol.">
        <title>The Global Catalogue of Microorganisms (GCM) 10K type strain sequencing project: providing services to taxonomists for standard genome sequencing and annotation.</title>
        <authorList>
            <consortium name="The Broad Institute Genomics Platform"/>
            <consortium name="The Broad Institute Genome Sequencing Center for Infectious Disease"/>
            <person name="Wu L."/>
            <person name="Ma J."/>
        </authorList>
    </citation>
    <scope>NUCLEOTIDE SEQUENCE [LARGE SCALE GENOMIC DNA]</scope>
    <source>
        <strain evidence="3">TISTR 2241</strain>
    </source>
</reference>
<keyword evidence="3" id="KW-1185">Reference proteome</keyword>
<name>A0ABW5PQJ2_9BACI</name>